<evidence type="ECO:0000256" key="1">
    <source>
        <dbReference type="SAM" id="MobiDB-lite"/>
    </source>
</evidence>
<dbReference type="InterPro" id="IPR018968">
    <property type="entry name" value="Phasin"/>
</dbReference>
<gene>
    <name evidence="3" type="primary">phaP</name>
    <name evidence="3" type="ORF">H8K26_11890</name>
</gene>
<dbReference type="NCBIfam" id="TIGR01841">
    <property type="entry name" value="phasin"/>
    <property type="match status" value="1"/>
</dbReference>
<evidence type="ECO:0000313" key="3">
    <source>
        <dbReference type="EMBL" id="MBC3812145.1"/>
    </source>
</evidence>
<dbReference type="RefSeq" id="WP_190479779.1">
    <property type="nucleotide sequence ID" value="NZ_JACOFT010000004.1"/>
</dbReference>
<accession>A0ABR6XHB0</accession>
<evidence type="ECO:0000313" key="4">
    <source>
        <dbReference type="Proteomes" id="UP000637632"/>
    </source>
</evidence>
<dbReference type="EMBL" id="JACOFT010000004">
    <property type="protein sequence ID" value="MBC3812145.1"/>
    <property type="molecule type" value="Genomic_DNA"/>
</dbReference>
<reference evidence="3 4" key="1">
    <citation type="submission" date="2020-08" db="EMBL/GenBank/DDBJ databases">
        <title>Novel species isolated from subtropical streams in China.</title>
        <authorList>
            <person name="Lu H."/>
        </authorList>
    </citation>
    <scope>NUCLEOTIDE SEQUENCE [LARGE SCALE GENOMIC DNA]</scope>
    <source>
        <strain evidence="3 4">CCTCC AB 2015119</strain>
    </source>
</reference>
<keyword evidence="4" id="KW-1185">Reference proteome</keyword>
<dbReference type="InterPro" id="IPR010127">
    <property type="entry name" value="Phasin_subfam-1"/>
</dbReference>
<proteinExistence type="predicted"/>
<feature type="region of interest" description="Disordered" evidence="1">
    <location>
        <begin position="276"/>
        <end position="335"/>
    </location>
</feature>
<feature type="domain" description="Phasin" evidence="2">
    <location>
        <begin position="13"/>
        <end position="107"/>
    </location>
</feature>
<protein>
    <submittedName>
        <fullName evidence="3">TIGR01841 family phasin</fullName>
    </submittedName>
</protein>
<sequence>MPLIQTQISVVAQEQLSKQLELLQSFSNTAFQGLEKMIALNFATIKDTVEKVTTSSRQVLASSGPQELLALAQTQRQPQIDSLLAYSKELATISSATREAFLHLANAGKNNLISVKITNTEALPVVAEKSLNASPVSKKKVSPVKIKSSTSATQISLLPEPDVKVSASKKAVSLPPAETKKTSVATSKTKTVAKVAAKSVSTKVVPATPAKTAVPATKAPAPKASKKALATKATTAQAEAKSAKAEVQKTSPATASAASTTPVQIKEVTAVNTANTAAEASPKTAVPEKKSAVKFPFPPTKNLQGDKPAFPQAGGRPAYKGKASPATGAKKRVRQ</sequence>
<dbReference type="Pfam" id="PF09361">
    <property type="entry name" value="Phasin_2"/>
    <property type="match status" value="1"/>
</dbReference>
<evidence type="ECO:0000259" key="2">
    <source>
        <dbReference type="Pfam" id="PF09361"/>
    </source>
</evidence>
<comment type="caution">
    <text evidence="3">The sequence shown here is derived from an EMBL/GenBank/DDBJ whole genome shotgun (WGS) entry which is preliminary data.</text>
</comment>
<organism evidence="3 4">
    <name type="scientific">Undibacterium aquatile</name>
    <dbReference type="NCBI Taxonomy" id="1537398"/>
    <lineage>
        <taxon>Bacteria</taxon>
        <taxon>Pseudomonadati</taxon>
        <taxon>Pseudomonadota</taxon>
        <taxon>Betaproteobacteria</taxon>
        <taxon>Burkholderiales</taxon>
        <taxon>Oxalobacteraceae</taxon>
        <taxon>Undibacterium</taxon>
    </lineage>
</organism>
<name>A0ABR6XHB0_9BURK</name>
<dbReference type="Proteomes" id="UP000637632">
    <property type="component" value="Unassembled WGS sequence"/>
</dbReference>